<dbReference type="GO" id="GO:0022857">
    <property type="term" value="F:transmembrane transporter activity"/>
    <property type="evidence" value="ECO:0007669"/>
    <property type="project" value="TreeGrafter"/>
</dbReference>
<feature type="domain" description="ABC3 transporter permease C-terminal" evidence="7">
    <location>
        <begin position="783"/>
        <end position="896"/>
    </location>
</feature>
<feature type="transmembrane region" description="Helical" evidence="6">
    <location>
        <begin position="865"/>
        <end position="886"/>
    </location>
</feature>
<evidence type="ECO:0000256" key="2">
    <source>
        <dbReference type="ARBA" id="ARBA00022475"/>
    </source>
</evidence>
<dbReference type="Pfam" id="PF12704">
    <property type="entry name" value="MacB_PCD"/>
    <property type="match status" value="2"/>
</dbReference>
<feature type="domain" description="ABC3 transporter permease C-terminal" evidence="7">
    <location>
        <begin position="398"/>
        <end position="510"/>
    </location>
</feature>
<evidence type="ECO:0000256" key="3">
    <source>
        <dbReference type="ARBA" id="ARBA00022692"/>
    </source>
</evidence>
<organism evidence="9 10">
    <name type="scientific">Candidatus Pseudobacter hemicellulosilyticus</name>
    <dbReference type="NCBI Taxonomy" id="3121375"/>
    <lineage>
        <taxon>Bacteria</taxon>
        <taxon>Pseudomonadati</taxon>
        <taxon>Bacteroidota</taxon>
        <taxon>Chitinophagia</taxon>
        <taxon>Chitinophagales</taxon>
        <taxon>Chitinophagaceae</taxon>
        <taxon>Pseudobacter</taxon>
    </lineage>
</organism>
<keyword evidence="5 6" id="KW-0472">Membrane</keyword>
<dbReference type="PANTHER" id="PTHR30572">
    <property type="entry name" value="MEMBRANE COMPONENT OF TRANSPORTER-RELATED"/>
    <property type="match status" value="1"/>
</dbReference>
<keyword evidence="4 6" id="KW-1133">Transmembrane helix</keyword>
<evidence type="ECO:0000259" key="8">
    <source>
        <dbReference type="Pfam" id="PF12704"/>
    </source>
</evidence>
<comment type="subcellular location">
    <subcellularLocation>
        <location evidence="1">Cell membrane</location>
        <topology evidence="1">Multi-pass membrane protein</topology>
    </subcellularLocation>
</comment>
<feature type="transmembrane region" description="Helical" evidence="6">
    <location>
        <begin position="833"/>
        <end position="853"/>
    </location>
</feature>
<evidence type="ECO:0000256" key="4">
    <source>
        <dbReference type="ARBA" id="ARBA00022989"/>
    </source>
</evidence>
<name>A0AAJ5WTK0_9BACT</name>
<keyword evidence="2" id="KW-1003">Cell membrane</keyword>
<feature type="domain" description="MacB-like periplasmic core" evidence="8">
    <location>
        <begin position="135"/>
        <end position="351"/>
    </location>
</feature>
<keyword evidence="3 6" id="KW-0812">Transmembrane</keyword>
<gene>
    <name evidence="9" type="ORF">P0Y53_03245</name>
</gene>
<dbReference type="AlphaFoldDB" id="A0AAJ5WTK0"/>
<evidence type="ECO:0000313" key="10">
    <source>
        <dbReference type="Proteomes" id="UP001220610"/>
    </source>
</evidence>
<evidence type="ECO:0000313" key="9">
    <source>
        <dbReference type="EMBL" id="WEK36505.1"/>
    </source>
</evidence>
<feature type="transmembrane region" description="Helical" evidence="6">
    <location>
        <begin position="780"/>
        <end position="805"/>
    </location>
</feature>
<dbReference type="InterPro" id="IPR003838">
    <property type="entry name" value="ABC3_permease_C"/>
</dbReference>
<evidence type="ECO:0000259" key="7">
    <source>
        <dbReference type="Pfam" id="PF02687"/>
    </source>
</evidence>
<feature type="transmembrane region" description="Helical" evidence="6">
    <location>
        <begin position="485"/>
        <end position="512"/>
    </location>
</feature>
<dbReference type="Pfam" id="PF02687">
    <property type="entry name" value="FtsX"/>
    <property type="match status" value="2"/>
</dbReference>
<protein>
    <submittedName>
        <fullName evidence="9">ABC transporter permease</fullName>
    </submittedName>
</protein>
<dbReference type="InterPro" id="IPR050250">
    <property type="entry name" value="Macrolide_Exporter_MacB"/>
</dbReference>
<feature type="domain" description="MacB-like periplasmic core" evidence="8">
    <location>
        <begin position="544"/>
        <end position="703"/>
    </location>
</feature>
<dbReference type="Proteomes" id="UP001220610">
    <property type="component" value="Chromosome"/>
</dbReference>
<dbReference type="PANTHER" id="PTHR30572:SF18">
    <property type="entry name" value="ABC-TYPE MACROLIDE FAMILY EXPORT SYSTEM PERMEASE COMPONENT 2"/>
    <property type="match status" value="1"/>
</dbReference>
<evidence type="ECO:0000256" key="5">
    <source>
        <dbReference type="ARBA" id="ARBA00023136"/>
    </source>
</evidence>
<evidence type="ECO:0000256" key="1">
    <source>
        <dbReference type="ARBA" id="ARBA00004651"/>
    </source>
</evidence>
<feature type="transmembrane region" description="Helical" evidence="6">
    <location>
        <begin position="533"/>
        <end position="554"/>
    </location>
</feature>
<dbReference type="EMBL" id="CP119311">
    <property type="protein sequence ID" value="WEK36505.1"/>
    <property type="molecule type" value="Genomic_DNA"/>
</dbReference>
<evidence type="ECO:0000256" key="6">
    <source>
        <dbReference type="SAM" id="Phobius"/>
    </source>
</evidence>
<dbReference type="GO" id="GO:0005886">
    <property type="term" value="C:plasma membrane"/>
    <property type="evidence" value="ECO:0007669"/>
    <property type="project" value="UniProtKB-SubCell"/>
</dbReference>
<sequence>MQHQERIWHLLGKKLAGEATGDELQELEELLRRSPDVTYSAGILSELWQQEKTPGRMEKKEVEDAFDRHLQRMAQKNADSAAQEGGPIPEYEQPFPWTRPGGAKAWLAQNLQTNGKLNSYFKSAWRNLSRNKVFSVINISGLAIGMASAILILIWIWREMGVDQFHAQRDRTYAVLNSSVSEGKTYTWSSTPHLLAPTLKASYPTLVDQTLRINWVGAFAFSVGNRFVETHGYITDPNYLSIFSFPLLQGDPATVLSNERSVVITESLARKLFDDQPAMGKLIRVDTSGYFYVSGILKDLPDNTSQHFEYLLPWSYMKDVGWNSEVWGHNNISTVVTLQPGVSEAAAGKAFAGIIQANDPTVPNQPYLHPMRKWYLWSQFDNGVSVGGRIHIVRLFGIIAAFILLIACINYMNLSTARSIKRAREVGIRKVVGAGKSSLVWQFLGESILISAVAGAIALVLLFPAVKGFNKLVDSAIHIPWNNPWAWLTALGFILFTGIIAGSYPAFFLAGYRPVSVIKGSFKAARTFMTPRKVLVVVQFTFAIVLIICSIIIYRQVRHGLQRDVGYNRNELAFIYNKGNADKHYAELKSALLNSGAVTSVTRISAPITEVWNTTDGFQWAGKDSSQRREFFQYTADDDYIKTIGLQLVAGRDFNRQQFARDTAAVIINETAARQTGFTRPLGQTLQMGPHRWTIIGIVKDFIPHSPYSRPFPICVLGPRDDLNVYGAVHFRFNPAHTDAENLATVKDIYNRINPGFPIAYHYVNEAFAVKVLDEKRMGALAFIFAGLTVLISCLGLYALAIYMAENRTKEIGVRKVLGASVAAITTLLSKDFLKLVLISFAIASPLAWWFMHSWLQQFDYHVHISWWIFVLTGILSVFIAIATVIQQSIKAALTNPINALRAE</sequence>
<feature type="transmembrane region" description="Helical" evidence="6">
    <location>
        <begin position="439"/>
        <end position="465"/>
    </location>
</feature>
<dbReference type="InterPro" id="IPR025857">
    <property type="entry name" value="MacB_PCD"/>
</dbReference>
<feature type="transmembrane region" description="Helical" evidence="6">
    <location>
        <begin position="133"/>
        <end position="157"/>
    </location>
</feature>
<feature type="transmembrane region" description="Helical" evidence="6">
    <location>
        <begin position="392"/>
        <end position="414"/>
    </location>
</feature>
<reference evidence="9" key="1">
    <citation type="submission" date="2023-03" db="EMBL/GenBank/DDBJ databases">
        <title>Andean soil-derived lignocellulolytic bacterial consortium as a source of novel taxa and putative plastic-active enzymes.</title>
        <authorList>
            <person name="Diaz-Garcia L."/>
            <person name="Chuvochina M."/>
            <person name="Feuerriegel G."/>
            <person name="Bunk B."/>
            <person name="Sproer C."/>
            <person name="Streit W.R."/>
            <person name="Rodriguez L.M."/>
            <person name="Overmann J."/>
            <person name="Jimenez D.J."/>
        </authorList>
    </citation>
    <scope>NUCLEOTIDE SEQUENCE</scope>
    <source>
        <strain evidence="9">MAG 7</strain>
    </source>
</reference>
<proteinExistence type="predicted"/>
<accession>A0AAJ5WTK0</accession>